<sequence length="115" mass="12873">MVMAPAGNKEDLEDKRKVTTEVPLVARARSTYLVTSYALPLETISTFTIHDDASDSENNDKMKVSPTVMIMRSIGEDERLTVKPFCQNLPIFAQGAANYDVALGLAMQWVPWPRR</sequence>
<evidence type="ECO:0000313" key="2">
    <source>
        <dbReference type="Proteomes" id="UP001420932"/>
    </source>
</evidence>
<protein>
    <submittedName>
        <fullName evidence="1">Uncharacterized protein</fullName>
    </submittedName>
</protein>
<evidence type="ECO:0000313" key="1">
    <source>
        <dbReference type="EMBL" id="KAK9163114.1"/>
    </source>
</evidence>
<keyword evidence="2" id="KW-1185">Reference proteome</keyword>
<proteinExistence type="predicted"/>
<organism evidence="1 2">
    <name type="scientific">Stephania yunnanensis</name>
    <dbReference type="NCBI Taxonomy" id="152371"/>
    <lineage>
        <taxon>Eukaryota</taxon>
        <taxon>Viridiplantae</taxon>
        <taxon>Streptophyta</taxon>
        <taxon>Embryophyta</taxon>
        <taxon>Tracheophyta</taxon>
        <taxon>Spermatophyta</taxon>
        <taxon>Magnoliopsida</taxon>
        <taxon>Ranunculales</taxon>
        <taxon>Menispermaceae</taxon>
        <taxon>Menispermoideae</taxon>
        <taxon>Cissampelideae</taxon>
        <taxon>Stephania</taxon>
    </lineage>
</organism>
<name>A0AAP0L5I3_9MAGN</name>
<gene>
    <name evidence="1" type="ORF">Syun_004016</name>
</gene>
<comment type="caution">
    <text evidence="1">The sequence shown here is derived from an EMBL/GenBank/DDBJ whole genome shotgun (WGS) entry which is preliminary data.</text>
</comment>
<accession>A0AAP0L5I3</accession>
<dbReference type="AlphaFoldDB" id="A0AAP0L5I3"/>
<reference evidence="1 2" key="1">
    <citation type="submission" date="2024-01" db="EMBL/GenBank/DDBJ databases">
        <title>Genome assemblies of Stephania.</title>
        <authorList>
            <person name="Yang L."/>
        </authorList>
    </citation>
    <scope>NUCLEOTIDE SEQUENCE [LARGE SCALE GENOMIC DNA]</scope>
    <source>
        <strain evidence="1">YNDBR</strain>
        <tissue evidence="1">Leaf</tissue>
    </source>
</reference>
<dbReference type="EMBL" id="JBBNAF010000002">
    <property type="protein sequence ID" value="KAK9163114.1"/>
    <property type="molecule type" value="Genomic_DNA"/>
</dbReference>
<dbReference type="Proteomes" id="UP001420932">
    <property type="component" value="Unassembled WGS sequence"/>
</dbReference>